<gene>
    <name evidence="2" type="ORF">SPARVUS_LOCUS2378598</name>
</gene>
<evidence type="ECO:0000313" key="3">
    <source>
        <dbReference type="Proteomes" id="UP001162483"/>
    </source>
</evidence>
<sequence>MHSPKKKQLSSSTHQTEHVQLSPEPLFYQKKGRIRGENQTSFLHNAED</sequence>
<reference evidence="2" key="1">
    <citation type="submission" date="2023-05" db="EMBL/GenBank/DDBJ databases">
        <authorList>
            <person name="Stuckert A."/>
        </authorList>
    </citation>
    <scope>NUCLEOTIDE SEQUENCE</scope>
</reference>
<name>A0ABN9B8J8_9NEOB</name>
<keyword evidence="3" id="KW-1185">Reference proteome</keyword>
<comment type="caution">
    <text evidence="2">The sequence shown here is derived from an EMBL/GenBank/DDBJ whole genome shotgun (WGS) entry which is preliminary data.</text>
</comment>
<dbReference type="EMBL" id="CATNWA010002830">
    <property type="protein sequence ID" value="CAI9543855.1"/>
    <property type="molecule type" value="Genomic_DNA"/>
</dbReference>
<protein>
    <submittedName>
        <fullName evidence="2">Uncharacterized protein</fullName>
    </submittedName>
</protein>
<organism evidence="2 3">
    <name type="scientific">Staurois parvus</name>
    <dbReference type="NCBI Taxonomy" id="386267"/>
    <lineage>
        <taxon>Eukaryota</taxon>
        <taxon>Metazoa</taxon>
        <taxon>Chordata</taxon>
        <taxon>Craniata</taxon>
        <taxon>Vertebrata</taxon>
        <taxon>Euteleostomi</taxon>
        <taxon>Amphibia</taxon>
        <taxon>Batrachia</taxon>
        <taxon>Anura</taxon>
        <taxon>Neobatrachia</taxon>
        <taxon>Ranoidea</taxon>
        <taxon>Ranidae</taxon>
        <taxon>Staurois</taxon>
    </lineage>
</organism>
<dbReference type="Proteomes" id="UP001162483">
    <property type="component" value="Unassembled WGS sequence"/>
</dbReference>
<feature type="compositionally biased region" description="Polar residues" evidence="1">
    <location>
        <begin position="37"/>
        <end position="48"/>
    </location>
</feature>
<proteinExistence type="predicted"/>
<evidence type="ECO:0000256" key="1">
    <source>
        <dbReference type="SAM" id="MobiDB-lite"/>
    </source>
</evidence>
<accession>A0ABN9B8J8</accession>
<feature type="region of interest" description="Disordered" evidence="1">
    <location>
        <begin position="1"/>
        <end position="48"/>
    </location>
</feature>
<evidence type="ECO:0000313" key="2">
    <source>
        <dbReference type="EMBL" id="CAI9543855.1"/>
    </source>
</evidence>